<dbReference type="Pfam" id="PF13439">
    <property type="entry name" value="Glyco_transf_4"/>
    <property type="match status" value="1"/>
</dbReference>
<accession>A0A4Y8VJN3</accession>
<dbReference type="InterPro" id="IPR001296">
    <property type="entry name" value="Glyco_trans_1"/>
</dbReference>
<dbReference type="OrthoDB" id="9801609at2"/>
<dbReference type="EMBL" id="SGVY01000019">
    <property type="protein sequence ID" value="TFH80583.1"/>
    <property type="molecule type" value="Genomic_DNA"/>
</dbReference>
<dbReference type="AlphaFoldDB" id="A0A4Y8VJN3"/>
<evidence type="ECO:0000259" key="3">
    <source>
        <dbReference type="Pfam" id="PF13439"/>
    </source>
</evidence>
<dbReference type="PANTHER" id="PTHR46401">
    <property type="entry name" value="GLYCOSYLTRANSFERASE WBBK-RELATED"/>
    <property type="match status" value="1"/>
</dbReference>
<organism evidence="4 5">
    <name type="scientific">Segatella hominis</name>
    <dbReference type="NCBI Taxonomy" id="2518605"/>
    <lineage>
        <taxon>Bacteria</taxon>
        <taxon>Pseudomonadati</taxon>
        <taxon>Bacteroidota</taxon>
        <taxon>Bacteroidia</taxon>
        <taxon>Bacteroidales</taxon>
        <taxon>Prevotellaceae</taxon>
        <taxon>Segatella</taxon>
    </lineage>
</organism>
<evidence type="ECO:0000313" key="5">
    <source>
        <dbReference type="Proteomes" id="UP000297872"/>
    </source>
</evidence>
<feature type="domain" description="Glycosyl transferase family 1" evidence="2">
    <location>
        <begin position="163"/>
        <end position="325"/>
    </location>
</feature>
<dbReference type="GO" id="GO:0009103">
    <property type="term" value="P:lipopolysaccharide biosynthetic process"/>
    <property type="evidence" value="ECO:0007669"/>
    <property type="project" value="TreeGrafter"/>
</dbReference>
<proteinExistence type="predicted"/>
<comment type="caution">
    <text evidence="4">The sequence shown here is derived from an EMBL/GenBank/DDBJ whole genome shotgun (WGS) entry which is preliminary data.</text>
</comment>
<dbReference type="PANTHER" id="PTHR46401:SF2">
    <property type="entry name" value="GLYCOSYLTRANSFERASE WBBK-RELATED"/>
    <property type="match status" value="1"/>
</dbReference>
<evidence type="ECO:0000313" key="4">
    <source>
        <dbReference type="EMBL" id="TFH80583.1"/>
    </source>
</evidence>
<dbReference type="RefSeq" id="WP_134843483.1">
    <property type="nucleotide sequence ID" value="NZ_JBOLBK010000006.1"/>
</dbReference>
<dbReference type="Pfam" id="PF00534">
    <property type="entry name" value="Glycos_transf_1"/>
    <property type="match status" value="1"/>
</dbReference>
<dbReference type="CDD" id="cd03809">
    <property type="entry name" value="GT4_MtfB-like"/>
    <property type="match status" value="1"/>
</dbReference>
<dbReference type="InterPro" id="IPR028098">
    <property type="entry name" value="Glyco_trans_4-like_N"/>
</dbReference>
<sequence length="351" mass="41329">MKYVLIDLTRYQDKCGFGEIANNVGEHLKGGIIDDIHFTVLVLEKYKGVLGDAVDYVTVEHLDKDLKALGHKIDLWHTTDQLFIKRRHAKGMINLLTVHDLNFLFEKKGIHRLKRLLKLKWFVKRSDCITVISEYVKRDLLKHVNLGKKPLRVIYNGIQDTTKEEQKRPNFVNIDDKFFFTIGQTRKKKNFHTLIPMMKYFPKYKLFICGKKCTSYLKELLEIKEYCHADNVIIAGEITNEERNWMYAHSEAFLFPSRLEGFGLPVLEAMRYNCKVFSSRYTSLPEICKNHATYFDSFEPEEMANTINEGLANWDRNGELSLAAKEYSMSYNYDKYMKQYLTLYKELLHLK</sequence>
<dbReference type="GO" id="GO:0016757">
    <property type="term" value="F:glycosyltransferase activity"/>
    <property type="evidence" value="ECO:0007669"/>
    <property type="project" value="InterPro"/>
</dbReference>
<gene>
    <name evidence="4" type="ORF">EXN75_08625</name>
</gene>
<dbReference type="SUPFAM" id="SSF53756">
    <property type="entry name" value="UDP-Glycosyltransferase/glycogen phosphorylase"/>
    <property type="match status" value="1"/>
</dbReference>
<feature type="domain" description="Glycosyltransferase subfamily 4-like N-terminal" evidence="3">
    <location>
        <begin position="61"/>
        <end position="159"/>
    </location>
</feature>
<protein>
    <submittedName>
        <fullName evidence="4">Glycosyltransferase family 1 protein</fullName>
    </submittedName>
</protein>
<dbReference type="GeneID" id="302995352"/>
<name>A0A4Y8VJN3_9BACT</name>
<evidence type="ECO:0000256" key="1">
    <source>
        <dbReference type="ARBA" id="ARBA00022679"/>
    </source>
</evidence>
<keyword evidence="1 4" id="KW-0808">Transferase</keyword>
<evidence type="ECO:0000259" key="2">
    <source>
        <dbReference type="Pfam" id="PF00534"/>
    </source>
</evidence>
<dbReference type="Gene3D" id="3.40.50.2000">
    <property type="entry name" value="Glycogen Phosphorylase B"/>
    <property type="match status" value="2"/>
</dbReference>
<keyword evidence="5" id="KW-1185">Reference proteome</keyword>
<reference evidence="4 5" key="1">
    <citation type="submission" date="2019-02" db="EMBL/GenBank/DDBJ databases">
        <title>Draft Genome Sequence of the Prevotella sp. BCRC 81118, Isolated from Human Feces.</title>
        <authorList>
            <person name="Huang C.-H."/>
        </authorList>
    </citation>
    <scope>NUCLEOTIDE SEQUENCE [LARGE SCALE GENOMIC DNA]</scope>
    <source>
        <strain evidence="4 5">BCRC 81118</strain>
    </source>
</reference>
<dbReference type="Proteomes" id="UP000297872">
    <property type="component" value="Unassembled WGS sequence"/>
</dbReference>